<reference evidence="2 3" key="1">
    <citation type="journal article" date="2025" name="Microbiol. Resour. Announc.">
        <title>Draft genome sequences for Neonectria magnoliae and Neonectria punicea, canker pathogens of Liriodendron tulipifera and Acer saccharum in West Virginia.</title>
        <authorList>
            <person name="Petronek H.M."/>
            <person name="Kasson M.T."/>
            <person name="Metheny A.M."/>
            <person name="Stauder C.M."/>
            <person name="Lovett B."/>
            <person name="Lynch S.C."/>
            <person name="Garnas J.R."/>
            <person name="Kasson L.R."/>
            <person name="Stajich J.E."/>
        </authorList>
    </citation>
    <scope>NUCLEOTIDE SEQUENCE [LARGE SCALE GENOMIC DNA]</scope>
    <source>
        <strain evidence="2 3">NRRL 64653</strain>
    </source>
</reference>
<gene>
    <name evidence="2" type="ORF">QQX98_003255</name>
</gene>
<dbReference type="Proteomes" id="UP001498476">
    <property type="component" value="Unassembled WGS sequence"/>
</dbReference>
<proteinExistence type="predicted"/>
<feature type="region of interest" description="Disordered" evidence="1">
    <location>
        <begin position="387"/>
        <end position="470"/>
    </location>
</feature>
<organism evidence="2 3">
    <name type="scientific">Neonectria punicea</name>
    <dbReference type="NCBI Taxonomy" id="979145"/>
    <lineage>
        <taxon>Eukaryota</taxon>
        <taxon>Fungi</taxon>
        <taxon>Dikarya</taxon>
        <taxon>Ascomycota</taxon>
        <taxon>Pezizomycotina</taxon>
        <taxon>Sordariomycetes</taxon>
        <taxon>Hypocreomycetidae</taxon>
        <taxon>Hypocreales</taxon>
        <taxon>Nectriaceae</taxon>
        <taxon>Neonectria</taxon>
    </lineage>
</organism>
<comment type="caution">
    <text evidence="2">The sequence shown here is derived from an EMBL/GenBank/DDBJ whole genome shotgun (WGS) entry which is preliminary data.</text>
</comment>
<feature type="region of interest" description="Disordered" evidence="1">
    <location>
        <begin position="1"/>
        <end position="34"/>
    </location>
</feature>
<feature type="compositionally biased region" description="Polar residues" evidence="1">
    <location>
        <begin position="388"/>
        <end position="397"/>
    </location>
</feature>
<sequence>MALAPPRTGGPPPVPKLPAFPRILASDQPPNQQAPFTEFYPNGLPVVYKMLQTPGPQGVKQTYLEDYLPVGFYTNPKVGAKAIFSTIDGQRMFRKMSHLLPQRRIHLWTRDEIQSVCNSIRKVFWQHMREMRQPQSWDDLWEFFDASDLYHYGALNLWNMVSTLFDENRIIFTDVAKENALHIGRWADEWAMKESNKTKLREWDSSQGPLLPLLDDEDWQSLGNVHDDTLPLISNALKHRRTLLLAPRKDSEEMKPTDLLSSCRNNNLENWLTDQTVFSPSGLPSPPQVKSHHCSPVSKNAPAPVIVQNGNHYFLPQDAAIQSQSQQVNTSTEAVKALEQSVVAAGAAPIPQKPETVVANGSNKTLLRSTSASTASFPLASCQAASRKASNNSNTQPPMMMFNLALPPRPPPVGPRALSIPEPSNNVGPSSIDVPEEYDSLTPTKVRRNNRQNPRSPGGGSSTITKSLPPSTILGFSQLATNARATSDDSQLLDRVPTGLSLPISPSREAT</sequence>
<name>A0ABR1HEG1_9HYPO</name>
<dbReference type="EMBL" id="JAZAVJ010000037">
    <property type="protein sequence ID" value="KAK7419486.1"/>
    <property type="molecule type" value="Genomic_DNA"/>
</dbReference>
<feature type="region of interest" description="Disordered" evidence="1">
    <location>
        <begin position="482"/>
        <end position="511"/>
    </location>
</feature>
<evidence type="ECO:0000313" key="3">
    <source>
        <dbReference type="Proteomes" id="UP001498476"/>
    </source>
</evidence>
<keyword evidence="3" id="KW-1185">Reference proteome</keyword>
<accession>A0ABR1HEG1</accession>
<evidence type="ECO:0000256" key="1">
    <source>
        <dbReference type="SAM" id="MobiDB-lite"/>
    </source>
</evidence>
<evidence type="ECO:0000313" key="2">
    <source>
        <dbReference type="EMBL" id="KAK7419486.1"/>
    </source>
</evidence>
<feature type="compositionally biased region" description="Pro residues" evidence="1">
    <location>
        <begin position="8"/>
        <end position="18"/>
    </location>
</feature>
<protein>
    <submittedName>
        <fullName evidence="2">Uncharacterized protein</fullName>
    </submittedName>
</protein>